<proteinExistence type="predicted"/>
<reference evidence="1" key="1">
    <citation type="submission" date="2022-03" db="EMBL/GenBank/DDBJ databases">
        <authorList>
            <person name="Brunel B."/>
        </authorList>
    </citation>
    <scope>NUCLEOTIDE SEQUENCE</scope>
    <source>
        <strain evidence="1">STM4922sample</strain>
    </source>
</reference>
<dbReference type="EMBL" id="CAKXZS010000016">
    <property type="protein sequence ID" value="CAH2400158.1"/>
    <property type="molecule type" value="Genomic_DNA"/>
</dbReference>
<comment type="caution">
    <text evidence="1">The sequence shown here is derived from an EMBL/GenBank/DDBJ whole genome shotgun (WGS) entry which is preliminary data.</text>
</comment>
<gene>
    <name evidence="1" type="ORF">MES4922_230180</name>
</gene>
<protein>
    <submittedName>
        <fullName evidence="1">Uncharacterized protein</fullName>
    </submittedName>
</protein>
<evidence type="ECO:0000313" key="2">
    <source>
        <dbReference type="Proteomes" id="UP001152604"/>
    </source>
</evidence>
<name>A0ABM9DU05_9HYPH</name>
<accession>A0ABM9DU05</accession>
<keyword evidence="2" id="KW-1185">Reference proteome</keyword>
<evidence type="ECO:0000313" key="1">
    <source>
        <dbReference type="EMBL" id="CAH2400158.1"/>
    </source>
</evidence>
<sequence length="66" mass="7378">MPRTSNAGFRAARLSERRDTHRCGDARIDVGGYIDLPSRQSGTCRPETMNRLTSRLAPMRGKAVLF</sequence>
<dbReference type="Proteomes" id="UP001152604">
    <property type="component" value="Unassembled WGS sequence"/>
</dbReference>
<organism evidence="1 2">
    <name type="scientific">Mesorhizobium ventifaucium</name>
    <dbReference type="NCBI Taxonomy" id="666020"/>
    <lineage>
        <taxon>Bacteria</taxon>
        <taxon>Pseudomonadati</taxon>
        <taxon>Pseudomonadota</taxon>
        <taxon>Alphaproteobacteria</taxon>
        <taxon>Hyphomicrobiales</taxon>
        <taxon>Phyllobacteriaceae</taxon>
        <taxon>Mesorhizobium</taxon>
    </lineage>
</organism>